<name>A0A9W9XC96_9EURO</name>
<evidence type="ECO:0000313" key="2">
    <source>
        <dbReference type="EMBL" id="KAJ5488612.1"/>
    </source>
</evidence>
<dbReference type="EMBL" id="JAPWDQ010000004">
    <property type="protein sequence ID" value="KAJ5488612.1"/>
    <property type="molecule type" value="Genomic_DNA"/>
</dbReference>
<evidence type="ECO:0000313" key="3">
    <source>
        <dbReference type="Proteomes" id="UP001148312"/>
    </source>
</evidence>
<protein>
    <submittedName>
        <fullName evidence="2">Uncharacterized protein</fullName>
    </submittedName>
</protein>
<dbReference type="Proteomes" id="UP001148312">
    <property type="component" value="Unassembled WGS sequence"/>
</dbReference>
<keyword evidence="3" id="KW-1185">Reference proteome</keyword>
<dbReference type="RefSeq" id="XP_056790645.1">
    <property type="nucleotide sequence ID" value="XM_056933104.1"/>
</dbReference>
<reference evidence="2" key="1">
    <citation type="submission" date="2022-12" db="EMBL/GenBank/DDBJ databases">
        <authorList>
            <person name="Petersen C."/>
        </authorList>
    </citation>
    <scope>NUCLEOTIDE SEQUENCE</scope>
    <source>
        <strain evidence="2">IBT 30728</strain>
    </source>
</reference>
<feature type="signal peptide" evidence="1">
    <location>
        <begin position="1"/>
        <end position="20"/>
    </location>
</feature>
<reference evidence="2" key="2">
    <citation type="journal article" date="2023" name="IMA Fungus">
        <title>Comparative genomic study of the Penicillium genus elucidates a diverse pangenome and 15 lateral gene transfer events.</title>
        <authorList>
            <person name="Petersen C."/>
            <person name="Sorensen T."/>
            <person name="Nielsen M.R."/>
            <person name="Sondergaard T.E."/>
            <person name="Sorensen J.L."/>
            <person name="Fitzpatrick D.A."/>
            <person name="Frisvad J.C."/>
            <person name="Nielsen K.L."/>
        </authorList>
    </citation>
    <scope>NUCLEOTIDE SEQUENCE</scope>
    <source>
        <strain evidence="2">IBT 30728</strain>
    </source>
</reference>
<accession>A0A9W9XC96</accession>
<proteinExistence type="predicted"/>
<feature type="chain" id="PRO_5040869100" evidence="1">
    <location>
        <begin position="21"/>
        <end position="113"/>
    </location>
</feature>
<comment type="caution">
    <text evidence="2">The sequence shown here is derived from an EMBL/GenBank/DDBJ whole genome shotgun (WGS) entry which is preliminary data.</text>
</comment>
<dbReference type="GeneID" id="81623353"/>
<gene>
    <name evidence="2" type="ORF">N7539_003502</name>
</gene>
<dbReference type="AlphaFoldDB" id="A0A9W9XC96"/>
<sequence length="113" mass="12657">MINTVANIMIVFTGPMLAAGAELATAASKALEQEIKAEAKRVLHAQSKSDESELQYLIEYYSLVREGKTNYISTTTFHDITGGHPQEPDEFFKVYAQEFKLKTGSKRRRTNGK</sequence>
<evidence type="ECO:0000256" key="1">
    <source>
        <dbReference type="SAM" id="SignalP"/>
    </source>
</evidence>
<keyword evidence="1" id="KW-0732">Signal</keyword>
<organism evidence="2 3">
    <name type="scientific">Penicillium diatomitis</name>
    <dbReference type="NCBI Taxonomy" id="2819901"/>
    <lineage>
        <taxon>Eukaryota</taxon>
        <taxon>Fungi</taxon>
        <taxon>Dikarya</taxon>
        <taxon>Ascomycota</taxon>
        <taxon>Pezizomycotina</taxon>
        <taxon>Eurotiomycetes</taxon>
        <taxon>Eurotiomycetidae</taxon>
        <taxon>Eurotiales</taxon>
        <taxon>Aspergillaceae</taxon>
        <taxon>Penicillium</taxon>
    </lineage>
</organism>